<dbReference type="InterPro" id="IPR012337">
    <property type="entry name" value="RNaseH-like_sf"/>
</dbReference>
<evidence type="ECO:0000256" key="1">
    <source>
        <dbReference type="SAM" id="MobiDB-lite"/>
    </source>
</evidence>
<gene>
    <name evidence="3" type="ORF">FIPPAONL_01039</name>
</gene>
<dbReference type="SUPFAM" id="SSF53098">
    <property type="entry name" value="Ribonuclease H-like"/>
    <property type="match status" value="1"/>
</dbReference>
<dbReference type="Proteomes" id="UP000316012">
    <property type="component" value="Unassembled WGS sequence"/>
</dbReference>
<protein>
    <recommendedName>
        <fullName evidence="2">Integrase catalytic domain-containing protein</fullName>
    </recommendedName>
</protein>
<dbReference type="EMBL" id="SRMD01000079">
    <property type="protein sequence ID" value="TQW15259.1"/>
    <property type="molecule type" value="Genomic_DNA"/>
</dbReference>
<feature type="domain" description="Integrase catalytic" evidence="2">
    <location>
        <begin position="162"/>
        <end position="351"/>
    </location>
</feature>
<dbReference type="PROSITE" id="PS50994">
    <property type="entry name" value="INTEGRASE"/>
    <property type="match status" value="1"/>
</dbReference>
<dbReference type="InterPro" id="IPR009057">
    <property type="entry name" value="Homeodomain-like_sf"/>
</dbReference>
<reference evidence="3 4" key="1">
    <citation type="submission" date="2019-04" db="EMBL/GenBank/DDBJ databases">
        <title>Lactobacillus gasseri 7171 assembly.</title>
        <authorList>
            <person name="Joris B.R."/>
            <person name="Giguere D."/>
        </authorList>
    </citation>
    <scope>NUCLEOTIDE SEQUENCE [LARGE SCALE GENOMIC DNA]</scope>
    <source>
        <strain evidence="3 4">7171</strain>
    </source>
</reference>
<dbReference type="InterPro" id="IPR001584">
    <property type="entry name" value="Integrase_cat-core"/>
</dbReference>
<sequence length="465" mass="54024">MKRIYLTMKYEEQYKVIKDLIDHNGNKHRAAKKLGISVRQVNRRIKQYQDKGKAAFVHGNKDRKPVNCLTTEINNQIVTLYRSKYQDCNLKHFVELLENLEDIHVSYTKVYTLLKKQDILSPKPWKKTKRALAKKRWRTQHPKQTKEEVEVEVAVNHQLAVADAHPRHERCKYFGEEIQMDASVLVWFGTQRAYLHLAIDNATGIIVGAYFDWQETLNGYYHVFKQILQNYGIPLCFKTDNRTVFNYETAKTKSAHKDVLTQFGYACKTLGVDLKTTSISQAKGMVERANQTVQSRLKPELRLASVKTIEEANKYLIEQFVPNFNKKFGNKTRKGWSIFEVAPSERKINYTLAVLSGRVFDSGSAISFKNKLYQAVDEYGKLICFMKGTKCLVIEALNGQLLATVDDHVYLLKEIPKNAKISPEIDQEPKKKRAGRKYIPPMSHPWKRESFLRQQAKAHKYHQYT</sequence>
<dbReference type="Pfam" id="PF02954">
    <property type="entry name" value="HTH_8"/>
    <property type="match status" value="1"/>
</dbReference>
<comment type="caution">
    <text evidence="3">The sequence shown here is derived from an EMBL/GenBank/DDBJ whole genome shotgun (WGS) entry which is preliminary data.</text>
</comment>
<name>A0ABY3BDP9_LACGS</name>
<keyword evidence="4" id="KW-1185">Reference proteome</keyword>
<evidence type="ECO:0000259" key="2">
    <source>
        <dbReference type="PROSITE" id="PS50994"/>
    </source>
</evidence>
<feature type="region of interest" description="Disordered" evidence="1">
    <location>
        <begin position="423"/>
        <end position="449"/>
    </location>
</feature>
<organism evidence="3 4">
    <name type="scientific">Lactobacillus gasseri</name>
    <dbReference type="NCBI Taxonomy" id="1596"/>
    <lineage>
        <taxon>Bacteria</taxon>
        <taxon>Bacillati</taxon>
        <taxon>Bacillota</taxon>
        <taxon>Bacilli</taxon>
        <taxon>Lactobacillales</taxon>
        <taxon>Lactobacillaceae</taxon>
        <taxon>Lactobacillus</taxon>
    </lineage>
</organism>
<dbReference type="Gene3D" id="3.30.420.10">
    <property type="entry name" value="Ribonuclease H-like superfamily/Ribonuclease H"/>
    <property type="match status" value="1"/>
</dbReference>
<dbReference type="InterPro" id="IPR047797">
    <property type="entry name" value="ISNCY_transpos"/>
</dbReference>
<dbReference type="PANTHER" id="PTHR35004">
    <property type="entry name" value="TRANSPOSASE RV3428C-RELATED"/>
    <property type="match status" value="1"/>
</dbReference>
<dbReference type="NCBIfam" id="NF033594">
    <property type="entry name" value="transpos_ISNCY_2"/>
    <property type="match status" value="1"/>
</dbReference>
<evidence type="ECO:0000313" key="3">
    <source>
        <dbReference type="EMBL" id="TQW15259.1"/>
    </source>
</evidence>
<dbReference type="InterPro" id="IPR036397">
    <property type="entry name" value="RNaseH_sf"/>
</dbReference>
<proteinExistence type="predicted"/>
<dbReference type="Gene3D" id="1.10.10.60">
    <property type="entry name" value="Homeodomain-like"/>
    <property type="match status" value="1"/>
</dbReference>
<dbReference type="SUPFAM" id="SSF46689">
    <property type="entry name" value="Homeodomain-like"/>
    <property type="match status" value="1"/>
</dbReference>
<dbReference type="InterPro" id="IPR002197">
    <property type="entry name" value="HTH_Fis"/>
</dbReference>
<accession>A0ABY3BDP9</accession>
<dbReference type="PANTHER" id="PTHR35004:SF7">
    <property type="entry name" value="INTEGRASE PROTEIN"/>
    <property type="match status" value="1"/>
</dbReference>
<dbReference type="RefSeq" id="WP_003652401.1">
    <property type="nucleotide sequence ID" value="NZ_CAZZQE010000001.1"/>
</dbReference>
<evidence type="ECO:0000313" key="4">
    <source>
        <dbReference type="Proteomes" id="UP000316012"/>
    </source>
</evidence>